<reference evidence="3 5" key="2">
    <citation type="submission" date="2020-08" db="EMBL/GenBank/DDBJ databases">
        <title>Genomic Encyclopedia of Type Strains, Phase IV (KMG-IV): sequencing the most valuable type-strain genomes for metagenomic binning, comparative biology and taxonomic classification.</title>
        <authorList>
            <person name="Goeker M."/>
        </authorList>
    </citation>
    <scope>NUCLEOTIDE SEQUENCE [LARGE SCALE GENOMIC DNA]</scope>
    <source>
        <strain evidence="3 5">DSM 10368</strain>
    </source>
</reference>
<dbReference type="SMART" id="SM00418">
    <property type="entry name" value="HTH_ARSR"/>
    <property type="match status" value="1"/>
</dbReference>
<dbReference type="PROSITE" id="PS50987">
    <property type="entry name" value="HTH_ARSR_2"/>
    <property type="match status" value="1"/>
</dbReference>
<gene>
    <name evidence="2" type="ORF">AA2016_4588</name>
    <name evidence="3" type="ORF">FHS67_001674</name>
</gene>
<evidence type="ECO:0000313" key="5">
    <source>
        <dbReference type="Proteomes" id="UP000577697"/>
    </source>
</evidence>
<dbReference type="RefSeq" id="WP_067964169.1">
    <property type="nucleotide sequence ID" value="NZ_CP015005.1"/>
</dbReference>
<dbReference type="Proteomes" id="UP000075755">
    <property type="component" value="Chromosome"/>
</dbReference>
<evidence type="ECO:0000259" key="1">
    <source>
        <dbReference type="PROSITE" id="PS50987"/>
    </source>
</evidence>
<dbReference type="EMBL" id="JACICB010000005">
    <property type="protein sequence ID" value="MBB3705362.1"/>
    <property type="molecule type" value="Genomic_DNA"/>
</dbReference>
<evidence type="ECO:0000313" key="3">
    <source>
        <dbReference type="EMBL" id="MBB3705362.1"/>
    </source>
</evidence>
<dbReference type="GO" id="GO:0003700">
    <property type="term" value="F:DNA-binding transcription factor activity"/>
    <property type="evidence" value="ECO:0007669"/>
    <property type="project" value="InterPro"/>
</dbReference>
<dbReference type="PRINTS" id="PR00778">
    <property type="entry name" value="HTHARSR"/>
</dbReference>
<evidence type="ECO:0000313" key="4">
    <source>
        <dbReference type="Proteomes" id="UP000075755"/>
    </source>
</evidence>
<dbReference type="Pfam" id="PF12840">
    <property type="entry name" value="HTH_20"/>
    <property type="match status" value="1"/>
</dbReference>
<dbReference type="KEGG" id="aak:AA2016_4588"/>
<dbReference type="Proteomes" id="UP000577697">
    <property type="component" value="Unassembled WGS sequence"/>
</dbReference>
<dbReference type="AlphaFoldDB" id="A0AAC9FE41"/>
<dbReference type="NCBIfam" id="NF033788">
    <property type="entry name" value="HTH_metalloreg"/>
    <property type="match status" value="1"/>
</dbReference>
<protein>
    <submittedName>
        <fullName evidence="2">ArsR family transcriptional regulator</fullName>
    </submittedName>
    <submittedName>
        <fullName evidence="3">DNA-binding transcriptional ArsR family regulator</fullName>
    </submittedName>
</protein>
<dbReference type="CDD" id="cd00090">
    <property type="entry name" value="HTH_ARSR"/>
    <property type="match status" value="1"/>
</dbReference>
<reference evidence="2 4" key="1">
    <citation type="submission" date="2016-03" db="EMBL/GenBank/DDBJ databases">
        <title>Complete genome of Aminobacter aminovorans KCTC 2477.</title>
        <authorList>
            <person name="Kim K.M."/>
        </authorList>
    </citation>
    <scope>NUCLEOTIDE SEQUENCE [LARGE SCALE GENOMIC DNA]</scope>
    <source>
        <strain evidence="2 4">KCTC 2477</strain>
    </source>
</reference>
<dbReference type="GO" id="GO:0003677">
    <property type="term" value="F:DNA binding"/>
    <property type="evidence" value="ECO:0007669"/>
    <property type="project" value="UniProtKB-KW"/>
</dbReference>
<keyword evidence="5" id="KW-1185">Reference proteome</keyword>
<name>A0AAC9FE41_AMIAI</name>
<dbReference type="InterPro" id="IPR011991">
    <property type="entry name" value="ArsR-like_HTH"/>
</dbReference>
<dbReference type="InterPro" id="IPR036390">
    <property type="entry name" value="WH_DNA-bd_sf"/>
</dbReference>
<keyword evidence="3" id="KW-0238">DNA-binding</keyword>
<dbReference type="InterPro" id="IPR001845">
    <property type="entry name" value="HTH_ArsR_DNA-bd_dom"/>
</dbReference>
<dbReference type="InterPro" id="IPR036388">
    <property type="entry name" value="WH-like_DNA-bd_sf"/>
</dbReference>
<proteinExistence type="predicted"/>
<dbReference type="PANTHER" id="PTHR38600:SF2">
    <property type="entry name" value="SLL0088 PROTEIN"/>
    <property type="match status" value="1"/>
</dbReference>
<accession>A0AAC9FE41</accession>
<feature type="domain" description="HTH arsR-type" evidence="1">
    <location>
        <begin position="1"/>
        <end position="94"/>
    </location>
</feature>
<sequence>MVEHSEHLDAVFHALSDPTRRAMLQGLAKGPRNVGDLAAPFDMTLAAASKHIKVLEKAGLVRRSVQGRTHLCSLDAMPMHAGVEWMRHYEKFWNQQLDVLEALLVAEDQAAAAKPSETTEAKKKGKKS</sequence>
<organism evidence="2 4">
    <name type="scientific">Aminobacter aminovorans</name>
    <name type="common">Chelatobacter heintzii</name>
    <dbReference type="NCBI Taxonomy" id="83263"/>
    <lineage>
        <taxon>Bacteria</taxon>
        <taxon>Pseudomonadati</taxon>
        <taxon>Pseudomonadota</taxon>
        <taxon>Alphaproteobacteria</taxon>
        <taxon>Hyphomicrobiales</taxon>
        <taxon>Phyllobacteriaceae</taxon>
        <taxon>Aminobacter</taxon>
    </lineage>
</organism>
<dbReference type="EMBL" id="CP015005">
    <property type="protein sequence ID" value="AMS43498.1"/>
    <property type="molecule type" value="Genomic_DNA"/>
</dbReference>
<evidence type="ECO:0000313" key="2">
    <source>
        <dbReference type="EMBL" id="AMS43498.1"/>
    </source>
</evidence>
<dbReference type="Gene3D" id="1.10.10.10">
    <property type="entry name" value="Winged helix-like DNA-binding domain superfamily/Winged helix DNA-binding domain"/>
    <property type="match status" value="1"/>
</dbReference>
<dbReference type="PANTHER" id="PTHR38600">
    <property type="entry name" value="TRANSCRIPTIONAL REGULATORY PROTEIN"/>
    <property type="match status" value="1"/>
</dbReference>
<dbReference type="SUPFAM" id="SSF46785">
    <property type="entry name" value="Winged helix' DNA-binding domain"/>
    <property type="match status" value="1"/>
</dbReference>